<dbReference type="PANTHER" id="PTHR47326">
    <property type="entry name" value="TRANSPOSABLE ELEMENT TC3 TRANSPOSASE-LIKE PROTEIN"/>
    <property type="match status" value="1"/>
</dbReference>
<sequence length="271" mass="32675">MTHVFSFVELKKEREYPKAHHIVFYKDPKCIRFTYNEFKILPRDYPERISFCRTMLQRHNENPQFIQKILWSDESTFKKDGYINLNNFHEWHVANLHLMRENRFQYRFKVNLWTGILNGKIVRAFELLDILNGTNYLHFLRENLPTLLEDVPLTDRRHMWYQQDGYPAHYAVQVRDFLDQEYPGRWIERSGTISWPARSPDLNPLDFLNWGVLEEKVYSKPIDSVAELRERISQAAEDINYRGYARLITRSFLIRSRACIEADGKQFEHLL</sequence>
<dbReference type="InterPro" id="IPR036397">
    <property type="entry name" value="RNaseH_sf"/>
</dbReference>
<dbReference type="EMBL" id="CAVLGL010000068">
    <property type="protein sequence ID" value="CAK1584122.1"/>
    <property type="molecule type" value="Genomic_DNA"/>
</dbReference>
<evidence type="ECO:0000313" key="1">
    <source>
        <dbReference type="EMBL" id="CAK1584122.1"/>
    </source>
</evidence>
<dbReference type="Proteomes" id="UP001314205">
    <property type="component" value="Unassembled WGS sequence"/>
</dbReference>
<keyword evidence="2" id="KW-1185">Reference proteome</keyword>
<organism evidence="1 2">
    <name type="scientific">Parnassius mnemosyne</name>
    <name type="common">clouded apollo</name>
    <dbReference type="NCBI Taxonomy" id="213953"/>
    <lineage>
        <taxon>Eukaryota</taxon>
        <taxon>Metazoa</taxon>
        <taxon>Ecdysozoa</taxon>
        <taxon>Arthropoda</taxon>
        <taxon>Hexapoda</taxon>
        <taxon>Insecta</taxon>
        <taxon>Pterygota</taxon>
        <taxon>Neoptera</taxon>
        <taxon>Endopterygota</taxon>
        <taxon>Lepidoptera</taxon>
        <taxon>Glossata</taxon>
        <taxon>Ditrysia</taxon>
        <taxon>Papilionoidea</taxon>
        <taxon>Papilionidae</taxon>
        <taxon>Parnassiinae</taxon>
        <taxon>Parnassini</taxon>
        <taxon>Parnassius</taxon>
        <taxon>Driopa</taxon>
    </lineage>
</organism>
<comment type="caution">
    <text evidence="1">The sequence shown here is derived from an EMBL/GenBank/DDBJ whole genome shotgun (WGS) entry which is preliminary data.</text>
</comment>
<dbReference type="Gene3D" id="3.30.420.10">
    <property type="entry name" value="Ribonuclease H-like superfamily/Ribonuclease H"/>
    <property type="match status" value="1"/>
</dbReference>
<proteinExistence type="predicted"/>
<evidence type="ECO:0000313" key="2">
    <source>
        <dbReference type="Proteomes" id="UP001314205"/>
    </source>
</evidence>
<name>A0AAV1KQH5_9NEOP</name>
<protein>
    <recommendedName>
        <fullName evidence="3">Transposable element Tc3 transposase</fullName>
    </recommendedName>
</protein>
<dbReference type="GO" id="GO:0003676">
    <property type="term" value="F:nucleic acid binding"/>
    <property type="evidence" value="ECO:0007669"/>
    <property type="project" value="InterPro"/>
</dbReference>
<dbReference type="PANTHER" id="PTHR47326:SF1">
    <property type="entry name" value="HTH PSQ-TYPE DOMAIN-CONTAINING PROTEIN"/>
    <property type="match status" value="1"/>
</dbReference>
<reference evidence="1 2" key="1">
    <citation type="submission" date="2023-11" db="EMBL/GenBank/DDBJ databases">
        <authorList>
            <person name="Hedman E."/>
            <person name="Englund M."/>
            <person name="Stromberg M."/>
            <person name="Nyberg Akerstrom W."/>
            <person name="Nylinder S."/>
            <person name="Jareborg N."/>
            <person name="Kallberg Y."/>
            <person name="Kronander E."/>
        </authorList>
    </citation>
    <scope>NUCLEOTIDE SEQUENCE [LARGE SCALE GENOMIC DNA]</scope>
</reference>
<accession>A0AAV1KQH5</accession>
<evidence type="ECO:0008006" key="3">
    <source>
        <dbReference type="Google" id="ProtNLM"/>
    </source>
</evidence>
<gene>
    <name evidence="1" type="ORF">PARMNEM_LOCUS5433</name>
</gene>
<dbReference type="AlphaFoldDB" id="A0AAV1KQH5"/>